<dbReference type="InterPro" id="IPR050109">
    <property type="entry name" value="HTH-type_TetR-like_transc_reg"/>
</dbReference>
<dbReference type="InterPro" id="IPR009057">
    <property type="entry name" value="Homeodomain-like_sf"/>
</dbReference>
<dbReference type="OrthoDB" id="4371863at2"/>
<proteinExistence type="predicted"/>
<dbReference type="EMBL" id="CP021121">
    <property type="protein sequence ID" value="ARQ72212.1"/>
    <property type="molecule type" value="Genomic_DNA"/>
</dbReference>
<dbReference type="PROSITE" id="PS50977">
    <property type="entry name" value="HTH_TETR_2"/>
    <property type="match status" value="1"/>
</dbReference>
<evidence type="ECO:0000313" key="4">
    <source>
        <dbReference type="EMBL" id="ARQ72212.1"/>
    </source>
</evidence>
<dbReference type="PANTHER" id="PTHR30055">
    <property type="entry name" value="HTH-TYPE TRANSCRIPTIONAL REGULATOR RUTR"/>
    <property type="match status" value="1"/>
</dbReference>
<dbReference type="PANTHER" id="PTHR30055:SF146">
    <property type="entry name" value="HTH-TYPE TRANSCRIPTIONAL DUAL REGULATOR CECR"/>
    <property type="match status" value="1"/>
</dbReference>
<keyword evidence="5" id="KW-1185">Reference proteome</keyword>
<dbReference type="GO" id="GO:0003700">
    <property type="term" value="F:DNA-binding transcription factor activity"/>
    <property type="evidence" value="ECO:0007669"/>
    <property type="project" value="TreeGrafter"/>
</dbReference>
<dbReference type="AlphaFoldDB" id="A0A1W7D5G4"/>
<reference evidence="4 5" key="1">
    <citation type="submission" date="2017-05" db="EMBL/GenBank/DDBJ databases">
        <title>Complete genome sequence of Streptomyces sp. SCSIO 03032 revealed the diverse biosynthetic pathways for its bioactive secondary metabolites.</title>
        <authorList>
            <person name="Ma L."/>
            <person name="Zhu Y."/>
            <person name="Zhang W."/>
            <person name="Zhang G."/>
            <person name="Tian X."/>
            <person name="Zhang S."/>
            <person name="Zhang C."/>
        </authorList>
    </citation>
    <scope>NUCLEOTIDE SEQUENCE [LARGE SCALE GENOMIC DNA]</scope>
    <source>
        <strain evidence="4 5">SCSIO 03032</strain>
    </source>
</reference>
<evidence type="ECO:0000256" key="1">
    <source>
        <dbReference type="ARBA" id="ARBA00023125"/>
    </source>
</evidence>
<dbReference type="GO" id="GO:0000976">
    <property type="term" value="F:transcription cis-regulatory region binding"/>
    <property type="evidence" value="ECO:0007669"/>
    <property type="project" value="TreeGrafter"/>
</dbReference>
<feature type="domain" description="HTH tetR-type" evidence="3">
    <location>
        <begin position="26"/>
        <end position="86"/>
    </location>
</feature>
<protein>
    <recommendedName>
        <fullName evidence="3">HTH tetR-type domain-containing protein</fullName>
    </recommendedName>
</protein>
<organism evidence="4 5">
    <name type="scientific">Streptomyces marincola</name>
    <dbReference type="NCBI Taxonomy" id="2878388"/>
    <lineage>
        <taxon>Bacteria</taxon>
        <taxon>Bacillati</taxon>
        <taxon>Actinomycetota</taxon>
        <taxon>Actinomycetes</taxon>
        <taxon>Kitasatosporales</taxon>
        <taxon>Streptomycetaceae</taxon>
        <taxon>Streptomyces</taxon>
    </lineage>
</organism>
<evidence type="ECO:0000256" key="2">
    <source>
        <dbReference type="PROSITE-ProRule" id="PRU00335"/>
    </source>
</evidence>
<dbReference type="Pfam" id="PF00440">
    <property type="entry name" value="TetR_N"/>
    <property type="match status" value="1"/>
</dbReference>
<dbReference type="Proteomes" id="UP000194218">
    <property type="component" value="Chromosome"/>
</dbReference>
<gene>
    <name evidence="4" type="ORF">CAG99_07325</name>
</gene>
<keyword evidence="1 2" id="KW-0238">DNA-binding</keyword>
<dbReference type="SUPFAM" id="SSF46689">
    <property type="entry name" value="Homeodomain-like"/>
    <property type="match status" value="1"/>
</dbReference>
<dbReference type="Gene3D" id="1.10.357.10">
    <property type="entry name" value="Tetracycline Repressor, domain 2"/>
    <property type="match status" value="1"/>
</dbReference>
<feature type="DNA-binding region" description="H-T-H motif" evidence="2">
    <location>
        <begin position="49"/>
        <end position="68"/>
    </location>
</feature>
<name>A0A1W7D5G4_9ACTN</name>
<accession>A0A1W7D5G4</accession>
<evidence type="ECO:0000313" key="5">
    <source>
        <dbReference type="Proteomes" id="UP000194218"/>
    </source>
</evidence>
<dbReference type="InterPro" id="IPR001647">
    <property type="entry name" value="HTH_TetR"/>
</dbReference>
<dbReference type="KEGG" id="smao:CAG99_07325"/>
<sequence length="191" mass="20162">MCRTGDCPAGTGPVLATPGCEEAAVPSAREALLEAAGAAVAERPWDRVRMTGVAAAAGVSRQSLYNEFGDKAGLGAALAAHRTAVFLDRFLVFCRTRRHQPRQRALAAATDWIVAAAREDHVVRAALTGCAGTGPPSRTREPWHLIRDLRDRAADAFRARGGPPDAETRDACETAVRLAVSYLVVPAVPGP</sequence>
<evidence type="ECO:0000259" key="3">
    <source>
        <dbReference type="PROSITE" id="PS50977"/>
    </source>
</evidence>